<keyword evidence="5 9" id="KW-0378">Hydrolase</keyword>
<dbReference type="GO" id="GO:0004190">
    <property type="term" value="F:aspartic-type endopeptidase activity"/>
    <property type="evidence" value="ECO:0007669"/>
    <property type="project" value="UniProtKB-KW"/>
</dbReference>
<evidence type="ECO:0000256" key="10">
    <source>
        <dbReference type="SAM" id="MobiDB-lite"/>
    </source>
</evidence>
<comment type="similarity">
    <text evidence="1 9">Belongs to the peptidase A1 family.</text>
</comment>
<keyword evidence="2 9" id="KW-0645">Protease</keyword>
<sequence length="327" mass="35328">MELTTPWRILYGDRSSVSGHLAIDRLEFSEVVIENQLIGLADQESTSFMDDAVDGVFGLGFPANSAFHLDKSQHNLQETLGGGAQGDAALNTTVLGSIMKHAILPTPIFSVWLGGGGGDKGWGNNSIQTPEATNPPSTDGKNTHGENVSSYHDELVDGEYLFGSIDTSRFEGNLTYAPIVRPNFWQVKVDGITLDHGRLDLHLHGEAIIDTGTTLLVFPTVHAKAINTALGAVSDPWEGWIVPCDHQQPNEQQGSLDFQIGGASFSVRRLDLVREPASTRPGYCYSAVIPSPAANTIILGDIFIRNNYCVFDLERLAIGFAPLAKII</sequence>
<dbReference type="InterPro" id="IPR001461">
    <property type="entry name" value="Aspartic_peptidase_A1"/>
</dbReference>
<dbReference type="AlphaFoldDB" id="A0A9P6PQ72"/>
<keyword evidence="7 8" id="KW-1015">Disulfide bond</keyword>
<dbReference type="Gene3D" id="2.40.70.10">
    <property type="entry name" value="Acid Proteases"/>
    <property type="match status" value="2"/>
</dbReference>
<dbReference type="InterPro" id="IPR001969">
    <property type="entry name" value="Aspartic_peptidase_AS"/>
</dbReference>
<dbReference type="PROSITE" id="PS51767">
    <property type="entry name" value="PEPTIDASE_A1"/>
    <property type="match status" value="1"/>
</dbReference>
<evidence type="ECO:0000313" key="13">
    <source>
        <dbReference type="Proteomes" id="UP000807716"/>
    </source>
</evidence>
<accession>A0A9P6PQ72</accession>
<dbReference type="InterPro" id="IPR034164">
    <property type="entry name" value="Pepsin-like_dom"/>
</dbReference>
<keyword evidence="3" id="KW-0732">Signal</keyword>
<organism evidence="12 13">
    <name type="scientific">Actinomortierella ambigua</name>
    <dbReference type="NCBI Taxonomy" id="1343610"/>
    <lineage>
        <taxon>Eukaryota</taxon>
        <taxon>Fungi</taxon>
        <taxon>Fungi incertae sedis</taxon>
        <taxon>Mucoromycota</taxon>
        <taxon>Mortierellomycotina</taxon>
        <taxon>Mortierellomycetes</taxon>
        <taxon>Mortierellales</taxon>
        <taxon>Mortierellaceae</taxon>
        <taxon>Actinomortierella</taxon>
    </lineage>
</organism>
<evidence type="ECO:0000256" key="2">
    <source>
        <dbReference type="ARBA" id="ARBA00022670"/>
    </source>
</evidence>
<protein>
    <recommendedName>
        <fullName evidence="11">Peptidase A1 domain-containing protein</fullName>
    </recommendedName>
</protein>
<feature type="disulfide bond" evidence="8">
    <location>
        <begin position="244"/>
        <end position="284"/>
    </location>
</feature>
<dbReference type="EMBL" id="JAAAJB010000785">
    <property type="protein sequence ID" value="KAG0251152.1"/>
    <property type="molecule type" value="Genomic_DNA"/>
</dbReference>
<feature type="compositionally biased region" description="Polar residues" evidence="10">
    <location>
        <begin position="124"/>
        <end position="149"/>
    </location>
</feature>
<evidence type="ECO:0000256" key="5">
    <source>
        <dbReference type="ARBA" id="ARBA00022801"/>
    </source>
</evidence>
<gene>
    <name evidence="12" type="ORF">DFQ27_008969</name>
</gene>
<evidence type="ECO:0000256" key="4">
    <source>
        <dbReference type="ARBA" id="ARBA00022750"/>
    </source>
</evidence>
<evidence type="ECO:0000259" key="11">
    <source>
        <dbReference type="PROSITE" id="PS51767"/>
    </source>
</evidence>
<dbReference type="PRINTS" id="PR00792">
    <property type="entry name" value="PEPSIN"/>
</dbReference>
<dbReference type="InterPro" id="IPR033121">
    <property type="entry name" value="PEPTIDASE_A1"/>
</dbReference>
<feature type="region of interest" description="Disordered" evidence="10">
    <location>
        <begin position="122"/>
        <end position="149"/>
    </location>
</feature>
<evidence type="ECO:0000256" key="3">
    <source>
        <dbReference type="ARBA" id="ARBA00022729"/>
    </source>
</evidence>
<evidence type="ECO:0000256" key="9">
    <source>
        <dbReference type="RuleBase" id="RU000454"/>
    </source>
</evidence>
<dbReference type="InterPro" id="IPR021109">
    <property type="entry name" value="Peptidase_aspartic_dom_sf"/>
</dbReference>
<evidence type="ECO:0000256" key="6">
    <source>
        <dbReference type="ARBA" id="ARBA00023145"/>
    </source>
</evidence>
<dbReference type="Pfam" id="PF00026">
    <property type="entry name" value="Asp"/>
    <property type="match status" value="2"/>
</dbReference>
<comment type="caution">
    <text evidence="12">The sequence shown here is derived from an EMBL/GenBank/DDBJ whole genome shotgun (WGS) entry which is preliminary data.</text>
</comment>
<evidence type="ECO:0000256" key="8">
    <source>
        <dbReference type="PIRSR" id="PIRSR601461-2"/>
    </source>
</evidence>
<evidence type="ECO:0000256" key="1">
    <source>
        <dbReference type="ARBA" id="ARBA00007447"/>
    </source>
</evidence>
<proteinExistence type="inferred from homology"/>
<keyword evidence="4 9" id="KW-0064">Aspartyl protease</keyword>
<keyword evidence="6" id="KW-0865">Zymogen</keyword>
<evidence type="ECO:0000256" key="7">
    <source>
        <dbReference type="ARBA" id="ARBA00023157"/>
    </source>
</evidence>
<reference evidence="12" key="1">
    <citation type="journal article" date="2020" name="Fungal Divers.">
        <title>Resolving the Mortierellaceae phylogeny through synthesis of multi-gene phylogenetics and phylogenomics.</title>
        <authorList>
            <person name="Vandepol N."/>
            <person name="Liber J."/>
            <person name="Desiro A."/>
            <person name="Na H."/>
            <person name="Kennedy M."/>
            <person name="Barry K."/>
            <person name="Grigoriev I.V."/>
            <person name="Miller A.N."/>
            <person name="O'Donnell K."/>
            <person name="Stajich J.E."/>
            <person name="Bonito G."/>
        </authorList>
    </citation>
    <scope>NUCLEOTIDE SEQUENCE</scope>
    <source>
        <strain evidence="12">BC1065</strain>
    </source>
</reference>
<dbReference type="PROSITE" id="PS00141">
    <property type="entry name" value="ASP_PROTEASE"/>
    <property type="match status" value="1"/>
</dbReference>
<dbReference type="GO" id="GO:0006508">
    <property type="term" value="P:proteolysis"/>
    <property type="evidence" value="ECO:0007669"/>
    <property type="project" value="UniProtKB-KW"/>
</dbReference>
<name>A0A9P6PQ72_9FUNG</name>
<dbReference type="Proteomes" id="UP000807716">
    <property type="component" value="Unassembled WGS sequence"/>
</dbReference>
<dbReference type="PANTHER" id="PTHR47966:SF1">
    <property type="entry name" value="ASPARTYL PROTEINASE"/>
    <property type="match status" value="1"/>
</dbReference>
<keyword evidence="13" id="KW-1185">Reference proteome</keyword>
<feature type="domain" description="Peptidase A1" evidence="11">
    <location>
        <begin position="1"/>
        <end position="321"/>
    </location>
</feature>
<dbReference type="PANTHER" id="PTHR47966">
    <property type="entry name" value="BETA-SITE APP-CLEAVING ENZYME, ISOFORM A-RELATED"/>
    <property type="match status" value="1"/>
</dbReference>
<dbReference type="CDD" id="cd05471">
    <property type="entry name" value="pepsin_like"/>
    <property type="match status" value="1"/>
</dbReference>
<dbReference type="OrthoDB" id="15189at2759"/>
<evidence type="ECO:0000313" key="12">
    <source>
        <dbReference type="EMBL" id="KAG0251152.1"/>
    </source>
</evidence>
<dbReference type="SUPFAM" id="SSF50630">
    <property type="entry name" value="Acid proteases"/>
    <property type="match status" value="1"/>
</dbReference>